<dbReference type="RefSeq" id="WP_196425645.1">
    <property type="nucleotide sequence ID" value="NZ_CABVGP010000002.1"/>
</dbReference>
<dbReference type="EC" id="1.1.1.95" evidence="8"/>
<dbReference type="GO" id="GO:0003714">
    <property type="term" value="F:transcription corepressor activity"/>
    <property type="evidence" value="ECO:0007669"/>
    <property type="project" value="InterPro"/>
</dbReference>
<evidence type="ECO:0000256" key="2">
    <source>
        <dbReference type="ARBA" id="ARBA00023002"/>
    </source>
</evidence>
<evidence type="ECO:0000256" key="4">
    <source>
        <dbReference type="RuleBase" id="RU003719"/>
    </source>
</evidence>
<sequence length="332" mass="35107">MKVVCTSKLIEFSDEDLSAYDGLDVDFQVIDGSSEEAILAGAADADALIVVVEEISRTVIEGLERCQAIGRCGIGFDTVDLDAATGRGIWVSNVPDANYREVAVHAIALTLAVQRRLPALDAGMRATGWADWAVPGVHRPDVQTFGLYGLGRIGRRVAEIAGSLGYTVIGHDPAVGQADVESLDIELVGSEELLARSDVLSLHVPLLESTRNVIDRAALARMKPGAVLVNVSRGGLVDEVALADALRSGHLFGAGIDVFDAEPVDPGNPLLSCESAILTPHAAHWSEESLAELKRKVVEESARILRGEAPRSPVNRLPSAAARAQRSTGASK</sequence>
<accession>A0A6I8M1K1</accession>
<keyword evidence="9" id="KW-1185">Reference proteome</keyword>
<dbReference type="Pfam" id="PF02826">
    <property type="entry name" value="2-Hacid_dh_C"/>
    <property type="match status" value="1"/>
</dbReference>
<dbReference type="InterPro" id="IPR043322">
    <property type="entry name" value="CtBP"/>
</dbReference>
<dbReference type="InterPro" id="IPR036291">
    <property type="entry name" value="NAD(P)-bd_dom_sf"/>
</dbReference>
<dbReference type="PROSITE" id="PS00671">
    <property type="entry name" value="D_2_HYDROXYACID_DH_3"/>
    <property type="match status" value="1"/>
</dbReference>
<dbReference type="SUPFAM" id="SSF52283">
    <property type="entry name" value="Formate/glycerate dehydrogenase catalytic domain-like"/>
    <property type="match status" value="1"/>
</dbReference>
<feature type="domain" description="D-isomer specific 2-hydroxyacid dehydrogenase catalytic" evidence="6">
    <location>
        <begin position="23"/>
        <end position="315"/>
    </location>
</feature>
<evidence type="ECO:0000256" key="1">
    <source>
        <dbReference type="ARBA" id="ARBA00005854"/>
    </source>
</evidence>
<name>A0A6I8M1K1_9PSEU</name>
<dbReference type="InterPro" id="IPR006140">
    <property type="entry name" value="D-isomer_DH_NAD-bd"/>
</dbReference>
<evidence type="ECO:0000313" key="8">
    <source>
        <dbReference type="EMBL" id="VVJ21864.1"/>
    </source>
</evidence>
<proteinExistence type="inferred from homology"/>
<comment type="similarity">
    <text evidence="1 4">Belongs to the D-isomer specific 2-hydroxyacid dehydrogenase family.</text>
</comment>
<dbReference type="EMBL" id="CABVGP010000002">
    <property type="protein sequence ID" value="VVJ21864.1"/>
    <property type="molecule type" value="Genomic_DNA"/>
</dbReference>
<keyword evidence="2 4" id="KW-0560">Oxidoreductase</keyword>
<dbReference type="Proteomes" id="UP000399805">
    <property type="component" value="Unassembled WGS sequence"/>
</dbReference>
<evidence type="ECO:0000313" key="9">
    <source>
        <dbReference type="Proteomes" id="UP000399805"/>
    </source>
</evidence>
<evidence type="ECO:0000259" key="7">
    <source>
        <dbReference type="Pfam" id="PF02826"/>
    </source>
</evidence>
<feature type="domain" description="D-isomer specific 2-hydroxyacid dehydrogenase NAD-binding" evidence="7">
    <location>
        <begin position="107"/>
        <end position="283"/>
    </location>
</feature>
<evidence type="ECO:0000256" key="3">
    <source>
        <dbReference type="ARBA" id="ARBA00023027"/>
    </source>
</evidence>
<dbReference type="InterPro" id="IPR006139">
    <property type="entry name" value="D-isomer_2_OHA_DH_cat_dom"/>
</dbReference>
<dbReference type="GO" id="GO:0051287">
    <property type="term" value="F:NAD binding"/>
    <property type="evidence" value="ECO:0007669"/>
    <property type="project" value="InterPro"/>
</dbReference>
<dbReference type="PANTHER" id="PTHR42789:SF1">
    <property type="entry name" value="D-ISOMER SPECIFIC 2-HYDROXYACID DEHYDROGENASE FAMILY PROTEIN (AFU_ORTHOLOGUE AFUA_6G10090)"/>
    <property type="match status" value="1"/>
</dbReference>
<dbReference type="PANTHER" id="PTHR42789">
    <property type="entry name" value="D-ISOMER SPECIFIC 2-HYDROXYACID DEHYDROGENASE FAMILY PROTEIN (AFU_ORTHOLOGUE AFUA_6G10090)"/>
    <property type="match status" value="1"/>
</dbReference>
<protein>
    <submittedName>
        <fullName evidence="8">D-3-phosphoglycerate dehydrogenase (EC)</fullName>
        <ecNumber evidence="8">1.1.1.95</ecNumber>
    </submittedName>
</protein>
<evidence type="ECO:0000259" key="6">
    <source>
        <dbReference type="Pfam" id="PF00389"/>
    </source>
</evidence>
<dbReference type="PROSITE" id="PS00670">
    <property type="entry name" value="D_2_HYDROXYACID_DH_2"/>
    <property type="match status" value="1"/>
</dbReference>
<dbReference type="SUPFAM" id="SSF51735">
    <property type="entry name" value="NAD(P)-binding Rossmann-fold domains"/>
    <property type="match status" value="1"/>
</dbReference>
<reference evidence="8 9" key="1">
    <citation type="submission" date="2019-09" db="EMBL/GenBank/DDBJ databases">
        <authorList>
            <person name="Leyn A S."/>
        </authorList>
    </citation>
    <scope>NUCLEOTIDE SEQUENCE [LARGE SCALE GENOMIC DNA]</scope>
    <source>
        <strain evidence="8">AA231_1</strain>
    </source>
</reference>
<dbReference type="AlphaFoldDB" id="A0A6I8M1K1"/>
<dbReference type="InterPro" id="IPR050857">
    <property type="entry name" value="D-2-hydroxyacid_DH"/>
</dbReference>
<feature type="region of interest" description="Disordered" evidence="5">
    <location>
        <begin position="308"/>
        <end position="332"/>
    </location>
</feature>
<dbReference type="CDD" id="cd05299">
    <property type="entry name" value="CtBP_dh"/>
    <property type="match status" value="1"/>
</dbReference>
<evidence type="ECO:0000256" key="5">
    <source>
        <dbReference type="SAM" id="MobiDB-lite"/>
    </source>
</evidence>
<dbReference type="Gene3D" id="3.40.50.720">
    <property type="entry name" value="NAD(P)-binding Rossmann-like Domain"/>
    <property type="match status" value="2"/>
</dbReference>
<keyword evidence="3" id="KW-0520">NAD</keyword>
<gene>
    <name evidence="8" type="ORF">AA23TX_06878</name>
</gene>
<dbReference type="InterPro" id="IPR029753">
    <property type="entry name" value="D-isomer_DH_CS"/>
</dbReference>
<organism evidence="8 9">
    <name type="scientific">Amycolatopsis camponoti</name>
    <dbReference type="NCBI Taxonomy" id="2606593"/>
    <lineage>
        <taxon>Bacteria</taxon>
        <taxon>Bacillati</taxon>
        <taxon>Actinomycetota</taxon>
        <taxon>Actinomycetes</taxon>
        <taxon>Pseudonocardiales</taxon>
        <taxon>Pseudonocardiaceae</taxon>
        <taxon>Amycolatopsis</taxon>
    </lineage>
</organism>
<dbReference type="Pfam" id="PF00389">
    <property type="entry name" value="2-Hacid_dh"/>
    <property type="match status" value="1"/>
</dbReference>
<dbReference type="GO" id="GO:0004617">
    <property type="term" value="F:phosphoglycerate dehydrogenase activity"/>
    <property type="evidence" value="ECO:0007669"/>
    <property type="project" value="UniProtKB-EC"/>
</dbReference>